<comment type="subcellular location">
    <subcellularLocation>
        <location evidence="1">Nucleus</location>
    </subcellularLocation>
</comment>
<organism evidence="7 8">
    <name type="scientific">Rhodotorula diobovata</name>
    <dbReference type="NCBI Taxonomy" id="5288"/>
    <lineage>
        <taxon>Eukaryota</taxon>
        <taxon>Fungi</taxon>
        <taxon>Dikarya</taxon>
        <taxon>Basidiomycota</taxon>
        <taxon>Pucciniomycotina</taxon>
        <taxon>Microbotryomycetes</taxon>
        <taxon>Sporidiobolales</taxon>
        <taxon>Sporidiobolaceae</taxon>
        <taxon>Rhodotorula</taxon>
    </lineage>
</organism>
<dbReference type="InterPro" id="IPR015943">
    <property type="entry name" value="WD40/YVTN_repeat-like_dom_sf"/>
</dbReference>
<dbReference type="PANTHER" id="PTHR19865">
    <property type="entry name" value="U3 SMALL NUCLEOLAR RNA INTERACTING PROTEIN 2"/>
    <property type="match status" value="1"/>
</dbReference>
<feature type="compositionally biased region" description="Acidic residues" evidence="6">
    <location>
        <begin position="88"/>
        <end position="126"/>
    </location>
</feature>
<dbReference type="InterPro" id="IPR036322">
    <property type="entry name" value="WD40_repeat_dom_sf"/>
</dbReference>
<dbReference type="GO" id="GO:0034511">
    <property type="term" value="F:U3 snoRNA binding"/>
    <property type="evidence" value="ECO:0007669"/>
    <property type="project" value="InterPro"/>
</dbReference>
<feature type="region of interest" description="Disordered" evidence="6">
    <location>
        <begin position="268"/>
        <end position="289"/>
    </location>
</feature>
<dbReference type="FunFam" id="2.130.10.10:FF:000899">
    <property type="entry name" value="Chromosome 15, whole genome shotgun sequence"/>
    <property type="match status" value="1"/>
</dbReference>
<evidence type="ECO:0000256" key="3">
    <source>
        <dbReference type="ARBA" id="ARBA00022737"/>
    </source>
</evidence>
<feature type="repeat" description="WD" evidence="5">
    <location>
        <begin position="292"/>
        <end position="326"/>
    </location>
</feature>
<dbReference type="Gene3D" id="2.130.10.10">
    <property type="entry name" value="YVTN repeat-like/Quinoprotein amine dehydrogenase"/>
    <property type="match status" value="1"/>
</dbReference>
<dbReference type="PROSITE" id="PS50294">
    <property type="entry name" value="WD_REPEATS_REGION"/>
    <property type="match status" value="1"/>
</dbReference>
<feature type="compositionally biased region" description="Gly residues" evidence="6">
    <location>
        <begin position="57"/>
        <end position="80"/>
    </location>
</feature>
<dbReference type="SMART" id="SM00320">
    <property type="entry name" value="WD40"/>
    <property type="match status" value="6"/>
</dbReference>
<evidence type="ECO:0000313" key="7">
    <source>
        <dbReference type="EMBL" id="TNY24787.1"/>
    </source>
</evidence>
<dbReference type="GO" id="GO:0032040">
    <property type="term" value="C:small-subunit processome"/>
    <property type="evidence" value="ECO:0007669"/>
    <property type="project" value="TreeGrafter"/>
</dbReference>
<proteinExistence type="predicted"/>
<keyword evidence="4" id="KW-0539">Nucleus</keyword>
<feature type="repeat" description="WD" evidence="5">
    <location>
        <begin position="336"/>
        <end position="377"/>
    </location>
</feature>
<keyword evidence="3" id="KW-0677">Repeat</keyword>
<dbReference type="Pfam" id="PF00400">
    <property type="entry name" value="WD40"/>
    <property type="match status" value="6"/>
</dbReference>
<dbReference type="PROSITE" id="PS50082">
    <property type="entry name" value="WD_REPEATS_2"/>
    <property type="match status" value="4"/>
</dbReference>
<name>A0A5C5G6L4_9BASI</name>
<dbReference type="SUPFAM" id="SSF50978">
    <property type="entry name" value="WD40 repeat-like"/>
    <property type="match status" value="1"/>
</dbReference>
<keyword evidence="2 5" id="KW-0853">WD repeat</keyword>
<evidence type="ECO:0000256" key="5">
    <source>
        <dbReference type="PROSITE-ProRule" id="PRU00221"/>
    </source>
</evidence>
<reference evidence="7 8" key="1">
    <citation type="submission" date="2019-03" db="EMBL/GenBank/DDBJ databases">
        <title>Rhodosporidium diobovatum UCD-FST 08-225 genome sequencing, assembly, and annotation.</title>
        <authorList>
            <person name="Fakankun I.U."/>
            <person name="Fristensky B."/>
            <person name="Levin D.B."/>
        </authorList>
    </citation>
    <scope>NUCLEOTIDE SEQUENCE [LARGE SCALE GENOMIC DNA]</scope>
    <source>
        <strain evidence="7 8">UCD-FST 08-225</strain>
    </source>
</reference>
<evidence type="ECO:0000256" key="4">
    <source>
        <dbReference type="ARBA" id="ARBA00023242"/>
    </source>
</evidence>
<dbReference type="EMBL" id="SOZI01000001">
    <property type="protein sequence ID" value="TNY24787.1"/>
    <property type="molecule type" value="Genomic_DNA"/>
</dbReference>
<dbReference type="AlphaFoldDB" id="A0A5C5G6L4"/>
<comment type="caution">
    <text evidence="7">The sequence shown here is derived from an EMBL/GenBank/DDBJ whole genome shotgun (WGS) entry which is preliminary data.</text>
</comment>
<evidence type="ECO:0000256" key="2">
    <source>
        <dbReference type="ARBA" id="ARBA00022574"/>
    </source>
</evidence>
<evidence type="ECO:0000256" key="6">
    <source>
        <dbReference type="SAM" id="MobiDB-lite"/>
    </source>
</evidence>
<sequence>MSDAFFSKPRPFSKRKRTDEGGAAPSSGSPARGGRNGTSSRGAALQRGGAGKERGRGGSARGRAGGRTGGRDGQQGQQGKGKGRRRDDEDDEELDVADTGFDSDDVGSEEAEGEQDDGTEEEDELETPAQKRLRLSQMYLSTLEKDKEEDHGFDAADLDRDIIAERLQQDVLEHTGKLHLNVASTLQLPIPSSSIFRTPAKGHRGAVTAAVASHDGQWLYTSSKDGAILKYALGAVTSSSLLSSSKTAAEQPRITRAAYMKKALSESQKRNAEKHKRFDAAAADKGKGKEVAEGHTDEILDLAISHDGRILASAGRDKVIGCWNIEGDGGKWLRGLGGHKDVVGSIAFRLGTNELYSSSFDRTVKLFDLSTLSYIETLFGHQDSIQSIDALRAEVAVTAGGRDKTIRFWKTAEESQLVFRGGGASRMRNVLDGAMEDEGVEDEERKKRRRREEAKGPVKFVEGSVDCVAMIDDSTLLSGGDSGSICLWTITKKKPIFTKQLAHGINEHASETEGVIGTARWITALATLPYGDVFASGSWDGQIRLWRIDERMRSFSEIATIDAPGFVNSLQLTAPALRPTRVTHVTPVNAVAGKGAKKDDAEKKQDKALIVVAATSKEPRYGRWMRFKEAKDGALVAVIPMQ</sequence>
<feature type="repeat" description="WD" evidence="5">
    <location>
        <begin position="515"/>
        <end position="556"/>
    </location>
</feature>
<dbReference type="STRING" id="5288.A0A5C5G6L4"/>
<evidence type="ECO:0000313" key="8">
    <source>
        <dbReference type="Proteomes" id="UP000311382"/>
    </source>
</evidence>
<dbReference type="OrthoDB" id="189968at2759"/>
<feature type="region of interest" description="Disordered" evidence="6">
    <location>
        <begin position="434"/>
        <end position="454"/>
    </location>
</feature>
<dbReference type="Proteomes" id="UP000311382">
    <property type="component" value="Unassembled WGS sequence"/>
</dbReference>
<protein>
    <submittedName>
        <fullName evidence="7">WD40 repeat-like protein</fullName>
    </submittedName>
</protein>
<keyword evidence="8" id="KW-1185">Reference proteome</keyword>
<dbReference type="InterPro" id="IPR001680">
    <property type="entry name" value="WD40_rpt"/>
</dbReference>
<evidence type="ECO:0000256" key="1">
    <source>
        <dbReference type="ARBA" id="ARBA00004123"/>
    </source>
</evidence>
<dbReference type="PANTHER" id="PTHR19865:SF0">
    <property type="entry name" value="U3 SMALL NUCLEOLAR RNA-INTERACTING PROTEIN 2"/>
    <property type="match status" value="1"/>
</dbReference>
<dbReference type="InterPro" id="IPR039241">
    <property type="entry name" value="Rrp9-like"/>
</dbReference>
<feature type="region of interest" description="Disordered" evidence="6">
    <location>
        <begin position="1"/>
        <end position="130"/>
    </location>
</feature>
<accession>A0A5C5G6L4</accession>
<gene>
    <name evidence="7" type="ORF">DMC30DRAFT_6049</name>
</gene>
<feature type="repeat" description="WD" evidence="5">
    <location>
        <begin position="378"/>
        <end position="419"/>
    </location>
</feature>